<keyword evidence="1 2" id="KW-0732">Signal</keyword>
<feature type="chain" id="PRO_5041941493" evidence="2">
    <location>
        <begin position="24"/>
        <end position="339"/>
    </location>
</feature>
<keyword evidence="4" id="KW-1185">Reference proteome</keyword>
<comment type="caution">
    <text evidence="3">The sequence shown here is derived from an EMBL/GenBank/DDBJ whole genome shotgun (WGS) entry which is preliminary data.</text>
</comment>
<evidence type="ECO:0000313" key="4">
    <source>
        <dbReference type="Proteomes" id="UP001196509"/>
    </source>
</evidence>
<evidence type="ECO:0000313" key="3">
    <source>
        <dbReference type="EMBL" id="MBW8637293.1"/>
    </source>
</evidence>
<dbReference type="EMBL" id="JAICBX010000002">
    <property type="protein sequence ID" value="MBW8637293.1"/>
    <property type="molecule type" value="Genomic_DNA"/>
</dbReference>
<dbReference type="Proteomes" id="UP001196509">
    <property type="component" value="Unassembled WGS sequence"/>
</dbReference>
<dbReference type="InterPro" id="IPR018389">
    <property type="entry name" value="DctP_fam"/>
</dbReference>
<sequence>MRKLSHIIGVTLAVSMAVGTAAAEPVVLKWAGPAPADDSQVLAIELMGEYLERTAPGEFEIEVYPAGTLVKQSGVLPSLQTGAIQLAYVNAFDVGSQLPEYGPLTAAYSVRDPLHMCSVLNGEIGAEFGQALEEKVGLVPLGATLFGMRHVGLREAADVDTPEDLSGVKQREPASEAWQMQGRSLGANPTPMALGELFLGLQTGAVDAHSLPIPSSYRLKLHEVTDQIVLTNHYVNHLILVVGKPTWDQLDDRQKTLLREAADVARIYNDRKKVRDETELRAVFEEAGVTFTEPDIEAFRAYAAKVYAESDFAKNWQEGLAERIAATPSDNPACFHLMP</sequence>
<proteinExistence type="predicted"/>
<reference evidence="3" key="1">
    <citation type="submission" date="2021-08" db="EMBL/GenBank/DDBJ databases">
        <title>Hoeflea bacterium WL0058 sp. nov., isolated from the sediment.</title>
        <authorList>
            <person name="Wang L."/>
            <person name="Zhang D."/>
        </authorList>
    </citation>
    <scope>NUCLEOTIDE SEQUENCE</scope>
    <source>
        <strain evidence="3">WL0058</strain>
    </source>
</reference>
<accession>A0AAE2ZIU8</accession>
<protein>
    <submittedName>
        <fullName evidence="3">TRAP transporter substrate-binding protein DctP</fullName>
    </submittedName>
</protein>
<dbReference type="NCBIfam" id="NF037995">
    <property type="entry name" value="TRAP_S1"/>
    <property type="match status" value="1"/>
</dbReference>
<name>A0AAE2ZIU8_9HYPH</name>
<dbReference type="Gene3D" id="3.40.190.170">
    <property type="entry name" value="Bacterial extracellular solute-binding protein, family 7"/>
    <property type="match status" value="1"/>
</dbReference>
<dbReference type="RefSeq" id="WP_220228011.1">
    <property type="nucleotide sequence ID" value="NZ_JAICBX010000002.1"/>
</dbReference>
<gene>
    <name evidence="3" type="primary">dctP</name>
    <name evidence="3" type="ORF">K1W69_08845</name>
</gene>
<dbReference type="PANTHER" id="PTHR33376:SF4">
    <property type="entry name" value="SIALIC ACID-BINDING PERIPLASMIC PROTEIN SIAP"/>
    <property type="match status" value="1"/>
</dbReference>
<evidence type="ECO:0000256" key="2">
    <source>
        <dbReference type="SAM" id="SignalP"/>
    </source>
</evidence>
<dbReference type="InterPro" id="IPR038404">
    <property type="entry name" value="TRAP_DctP_sf"/>
</dbReference>
<dbReference type="PANTHER" id="PTHR33376">
    <property type="match status" value="1"/>
</dbReference>
<feature type="signal peptide" evidence="2">
    <location>
        <begin position="1"/>
        <end position="23"/>
    </location>
</feature>
<evidence type="ECO:0000256" key="1">
    <source>
        <dbReference type="ARBA" id="ARBA00022729"/>
    </source>
</evidence>
<organism evidence="3 4">
    <name type="scientific">Flavimaribacter sediminis</name>
    <dbReference type="NCBI Taxonomy" id="2865987"/>
    <lineage>
        <taxon>Bacteria</taxon>
        <taxon>Pseudomonadati</taxon>
        <taxon>Pseudomonadota</taxon>
        <taxon>Alphaproteobacteria</taxon>
        <taxon>Hyphomicrobiales</taxon>
        <taxon>Rhizobiaceae</taxon>
        <taxon>Flavimaribacter</taxon>
    </lineage>
</organism>
<dbReference type="Pfam" id="PF03480">
    <property type="entry name" value="DctP"/>
    <property type="match status" value="1"/>
</dbReference>
<dbReference type="AlphaFoldDB" id="A0AAE2ZIU8"/>
<dbReference type="GO" id="GO:0055085">
    <property type="term" value="P:transmembrane transport"/>
    <property type="evidence" value="ECO:0007669"/>
    <property type="project" value="InterPro"/>
</dbReference>